<dbReference type="GO" id="GO:0019684">
    <property type="term" value="P:photosynthesis, light reaction"/>
    <property type="evidence" value="ECO:0007669"/>
    <property type="project" value="InterPro"/>
</dbReference>
<name>A0A4U1G243_9SPHI</name>
<evidence type="ECO:0000313" key="5">
    <source>
        <dbReference type="Proteomes" id="UP000309594"/>
    </source>
</evidence>
<reference evidence="2 4" key="1">
    <citation type="submission" date="2019-02" db="EMBL/GenBank/DDBJ databases">
        <title>Pedobacter sp. RP-3-8 sp. nov., isolated from Arctic soil.</title>
        <authorList>
            <person name="Dahal R.H."/>
        </authorList>
    </citation>
    <scope>NUCLEOTIDE SEQUENCE [LARGE SCALE GENOMIC DNA]</scope>
    <source>
        <strain evidence="2 4">RP-3-8</strain>
    </source>
</reference>
<dbReference type="OrthoDB" id="9793882at2"/>
<sequence>MQRNIKSMIGFAMAATDGEIGKVDEFYFDDETWTIRYLIVKTGGWLLERKVLISPAALKEPDWENESFPVNLTKDQVKHSPDIDTEMPVSRQQELTLYNHYQWPYGNVNSIGFYGGMGMLGMMESRLPFEEAIALLRHEKESSDPHLRSMSEIKGYRIHATDGEIGEVSDLMVDENWKISALVVDTGHWFPGKKVLVSPTWITELSWGSSSVNVNVSKEAVKNSPELLT</sequence>
<dbReference type="Gene3D" id="3.90.50.10">
    <property type="entry name" value="Photosynthetic Reaction Center, subunit H, domain 2"/>
    <property type="match status" value="2"/>
</dbReference>
<dbReference type="InterPro" id="IPR011033">
    <property type="entry name" value="PRC_barrel-like_sf"/>
</dbReference>
<feature type="domain" description="PRC-barrel" evidence="1">
    <location>
        <begin position="16"/>
        <end position="56"/>
    </location>
</feature>
<dbReference type="InterPro" id="IPR027275">
    <property type="entry name" value="PRC-brl_dom"/>
</dbReference>
<evidence type="ECO:0000313" key="3">
    <source>
        <dbReference type="EMBL" id="TKC57631.1"/>
    </source>
</evidence>
<evidence type="ECO:0000259" key="1">
    <source>
        <dbReference type="Pfam" id="PF05239"/>
    </source>
</evidence>
<feature type="domain" description="PRC-barrel" evidence="1">
    <location>
        <begin position="150"/>
        <end position="219"/>
    </location>
</feature>
<gene>
    <name evidence="2" type="ORF">EZ444_08760</name>
    <name evidence="3" type="ORF">FBD94_20355</name>
</gene>
<accession>A0A4U1G243</accession>
<dbReference type="EMBL" id="SWDX01000009">
    <property type="protein sequence ID" value="TKC57631.1"/>
    <property type="molecule type" value="Genomic_DNA"/>
</dbReference>
<comment type="caution">
    <text evidence="3">The sequence shown here is derived from an EMBL/GenBank/DDBJ whole genome shotgun (WGS) entry which is preliminary data.</text>
</comment>
<protein>
    <submittedName>
        <fullName evidence="3">PRC-barrel domain containing protein</fullName>
    </submittedName>
</protein>
<dbReference type="SUPFAM" id="SSF50346">
    <property type="entry name" value="PRC-barrel domain"/>
    <property type="match status" value="2"/>
</dbReference>
<accession>A0A4R0NA26</accession>
<dbReference type="Proteomes" id="UP000309594">
    <property type="component" value="Unassembled WGS sequence"/>
</dbReference>
<dbReference type="GO" id="GO:0030077">
    <property type="term" value="C:plasma membrane light-harvesting complex"/>
    <property type="evidence" value="ECO:0007669"/>
    <property type="project" value="InterPro"/>
</dbReference>
<dbReference type="RefSeq" id="WP_131608357.1">
    <property type="nucleotide sequence ID" value="NZ_SJSM01000004.1"/>
</dbReference>
<keyword evidence="4" id="KW-1185">Reference proteome</keyword>
<dbReference type="PANTHER" id="PTHR36505:SF1">
    <property type="entry name" value="BLR1072 PROTEIN"/>
    <property type="match status" value="1"/>
</dbReference>
<organism evidence="3 5">
    <name type="scientific">Pedobacter hiemivivus</name>
    <dbReference type="NCBI Taxonomy" id="2530454"/>
    <lineage>
        <taxon>Bacteria</taxon>
        <taxon>Pseudomonadati</taxon>
        <taxon>Bacteroidota</taxon>
        <taxon>Sphingobacteriia</taxon>
        <taxon>Sphingobacteriales</taxon>
        <taxon>Sphingobacteriaceae</taxon>
        <taxon>Pedobacter</taxon>
    </lineage>
</organism>
<dbReference type="AlphaFoldDB" id="A0A4U1G243"/>
<dbReference type="EMBL" id="SJSM01000004">
    <property type="protein sequence ID" value="TCC96945.1"/>
    <property type="molecule type" value="Genomic_DNA"/>
</dbReference>
<dbReference type="InterPro" id="IPR014747">
    <property type="entry name" value="Bac_photo_RC_H_C"/>
</dbReference>
<dbReference type="Pfam" id="PF05239">
    <property type="entry name" value="PRC"/>
    <property type="match status" value="2"/>
</dbReference>
<reference evidence="3 5" key="2">
    <citation type="submission" date="2019-04" db="EMBL/GenBank/DDBJ databases">
        <title>Pedobacter sp. RP-1-16 sp. nov., isolated from Arctic soil.</title>
        <authorList>
            <person name="Dahal R.H."/>
            <person name="Kim D.-U."/>
        </authorList>
    </citation>
    <scope>NUCLEOTIDE SEQUENCE [LARGE SCALE GENOMIC DNA]</scope>
    <source>
        <strain evidence="3 5">RP-1-16</strain>
    </source>
</reference>
<dbReference type="PANTHER" id="PTHR36505">
    <property type="entry name" value="BLR1072 PROTEIN"/>
    <property type="match status" value="1"/>
</dbReference>
<dbReference type="Proteomes" id="UP000291117">
    <property type="component" value="Unassembled WGS sequence"/>
</dbReference>
<evidence type="ECO:0000313" key="2">
    <source>
        <dbReference type="EMBL" id="TCC96945.1"/>
    </source>
</evidence>
<evidence type="ECO:0000313" key="4">
    <source>
        <dbReference type="Proteomes" id="UP000291117"/>
    </source>
</evidence>
<proteinExistence type="predicted"/>